<evidence type="ECO:0000313" key="2">
    <source>
        <dbReference type="Proteomes" id="UP000452235"/>
    </source>
</evidence>
<dbReference type="GO" id="GO:0016757">
    <property type="term" value="F:glycosyltransferase activity"/>
    <property type="evidence" value="ECO:0007669"/>
    <property type="project" value="InterPro"/>
</dbReference>
<comment type="caution">
    <text evidence="1">The sequence shown here is derived from an EMBL/GenBank/DDBJ whole genome shotgun (WGS) entry which is preliminary data.</text>
</comment>
<dbReference type="PANTHER" id="PTHR31410:SF1">
    <property type="entry name" value="POST-GPI ATTACHMENT TO PROTEINS FACTOR 4"/>
    <property type="match status" value="1"/>
</dbReference>
<accession>A0A5M3YV19</accession>
<dbReference type="GO" id="GO:0000139">
    <property type="term" value="C:Golgi membrane"/>
    <property type="evidence" value="ECO:0007669"/>
    <property type="project" value="InterPro"/>
</dbReference>
<dbReference type="Proteomes" id="UP000452235">
    <property type="component" value="Unassembled WGS sequence"/>
</dbReference>
<dbReference type="AlphaFoldDB" id="A0A5M3YV19"/>
<dbReference type="VEuPathDB" id="FungiDB:ATEG_04904"/>
<keyword evidence="2" id="KW-1185">Reference proteome</keyword>
<gene>
    <name evidence="1" type="ORF">ATEIFO6365_0004090200</name>
</gene>
<dbReference type="OrthoDB" id="2016523at2759"/>
<dbReference type="EMBL" id="BLJY01000004">
    <property type="protein sequence ID" value="GFF15783.1"/>
    <property type="molecule type" value="Genomic_DNA"/>
</dbReference>
<organism evidence="1 2">
    <name type="scientific">Aspergillus terreus</name>
    <dbReference type="NCBI Taxonomy" id="33178"/>
    <lineage>
        <taxon>Eukaryota</taxon>
        <taxon>Fungi</taxon>
        <taxon>Dikarya</taxon>
        <taxon>Ascomycota</taxon>
        <taxon>Pezizomycotina</taxon>
        <taxon>Eurotiomycetes</taxon>
        <taxon>Eurotiomycetidae</taxon>
        <taxon>Eurotiales</taxon>
        <taxon>Aspergillaceae</taxon>
        <taxon>Aspergillus</taxon>
        <taxon>Aspergillus subgen. Circumdati</taxon>
    </lineage>
</organism>
<protein>
    <submittedName>
        <fullName evidence="1">Integral membrane protein</fullName>
    </submittedName>
</protein>
<dbReference type="PANTHER" id="PTHR31410">
    <property type="entry name" value="TRANSMEMBRANE PROTEIN 246"/>
    <property type="match status" value="1"/>
</dbReference>
<name>A0A5M3YV19_ASPTE</name>
<sequence length="431" mass="49149">MPLLNRKQRLSLVSFACIYFLLLLYCSFNSARDPGSAFFQPRAGYQPVHSPTRIKESLGYLSSYNATATDLELDPHATTTQNASLCVGVVTVRRPLIQTLDMTVGSVLEGLTPDQRSSLALHILFAVTHPADHPLYQHPWVANIVNRTLTYGWLDDAPLTSLRRLEMSRNYKKKSLIDYRLALQSCYDYTDAPWIMMLEDDVLAQGAWYNHTMRSIQNIETWKEQGRIQDWLYLRLFYTEKFLGWNSEFWPVYLGWSVAIVVAAGLTGICCRRRVRPLQEVLSNRFLATVCLLCVPLLIGLYFLAGRVTMRPMQPGIHLMNKHGCCSQAMVFPREKIPIVANEMMIVQDWKKVKAADSVIEMVGNEYGFDRLAISPPLMQHIGAATYKEDKKKWNMDYSLGGAHGVWSMEFEKAYEQARFGAGIPDALWLD</sequence>
<dbReference type="CDD" id="cd22189">
    <property type="entry name" value="PGAP4-like_fungal"/>
    <property type="match status" value="1"/>
</dbReference>
<evidence type="ECO:0000313" key="1">
    <source>
        <dbReference type="EMBL" id="GFF15783.1"/>
    </source>
</evidence>
<proteinExistence type="predicted"/>
<reference evidence="1 2" key="1">
    <citation type="submission" date="2020-01" db="EMBL/GenBank/DDBJ databases">
        <title>Aspergillus terreus IFO 6365 whole genome shotgun sequence.</title>
        <authorList>
            <person name="Kanamasa S."/>
            <person name="Takahashi H."/>
        </authorList>
    </citation>
    <scope>NUCLEOTIDE SEQUENCE [LARGE SCALE GENOMIC DNA]</scope>
    <source>
        <strain evidence="1 2">IFO 6365</strain>
    </source>
</reference>
<dbReference type="InterPro" id="IPR029675">
    <property type="entry name" value="PGAP4"/>
</dbReference>
<dbReference type="GO" id="GO:0006506">
    <property type="term" value="P:GPI anchor biosynthetic process"/>
    <property type="evidence" value="ECO:0007669"/>
    <property type="project" value="InterPro"/>
</dbReference>